<dbReference type="STRING" id="948102.BKG76_03660"/>
<dbReference type="RefSeq" id="WP_070936053.1">
    <property type="nucleotide sequence ID" value="NZ_MLIK01000004.1"/>
</dbReference>
<proteinExistence type="predicted"/>
<feature type="domain" description="Acyltransferase 3" evidence="2">
    <location>
        <begin position="34"/>
        <end position="362"/>
    </location>
</feature>
<protein>
    <submittedName>
        <fullName evidence="3">Acyltransferase</fullName>
    </submittedName>
</protein>
<evidence type="ECO:0000313" key="3">
    <source>
        <dbReference type="EMBL" id="OHU30827.1"/>
    </source>
</evidence>
<evidence type="ECO:0000256" key="1">
    <source>
        <dbReference type="SAM" id="Phobius"/>
    </source>
</evidence>
<feature type="transmembrane region" description="Helical" evidence="1">
    <location>
        <begin position="208"/>
        <end position="226"/>
    </location>
</feature>
<evidence type="ECO:0000313" key="4">
    <source>
        <dbReference type="Proteomes" id="UP000179616"/>
    </source>
</evidence>
<keyword evidence="1" id="KW-1133">Transmembrane helix</keyword>
<dbReference type="OrthoDB" id="8206682at2"/>
<dbReference type="AlphaFoldDB" id="A0A1S1LFI0"/>
<feature type="transmembrane region" description="Helical" evidence="1">
    <location>
        <begin position="349"/>
        <end position="371"/>
    </location>
</feature>
<organism evidence="3 4">
    <name type="scientific">Mycobacteroides franklinii</name>
    <dbReference type="NCBI Taxonomy" id="948102"/>
    <lineage>
        <taxon>Bacteria</taxon>
        <taxon>Bacillati</taxon>
        <taxon>Actinomycetota</taxon>
        <taxon>Actinomycetes</taxon>
        <taxon>Mycobacteriales</taxon>
        <taxon>Mycobacteriaceae</taxon>
        <taxon>Mycobacteroides</taxon>
    </lineage>
</organism>
<keyword evidence="1" id="KW-0472">Membrane</keyword>
<feature type="transmembrane region" description="Helical" evidence="1">
    <location>
        <begin position="392"/>
        <end position="413"/>
    </location>
</feature>
<feature type="transmembrane region" description="Helical" evidence="1">
    <location>
        <begin position="38"/>
        <end position="59"/>
    </location>
</feature>
<feature type="transmembrane region" description="Helical" evidence="1">
    <location>
        <begin position="79"/>
        <end position="101"/>
    </location>
</feature>
<name>A0A1S1LFI0_9MYCO</name>
<feature type="transmembrane region" description="Helical" evidence="1">
    <location>
        <begin position="276"/>
        <end position="293"/>
    </location>
</feature>
<feature type="transmembrane region" description="Helical" evidence="1">
    <location>
        <begin position="305"/>
        <end position="329"/>
    </location>
</feature>
<keyword evidence="1" id="KW-0812">Transmembrane</keyword>
<dbReference type="EMBL" id="MLIK01000004">
    <property type="protein sequence ID" value="OHU30827.1"/>
    <property type="molecule type" value="Genomic_DNA"/>
</dbReference>
<dbReference type="GO" id="GO:0016747">
    <property type="term" value="F:acyltransferase activity, transferring groups other than amino-acyl groups"/>
    <property type="evidence" value="ECO:0007669"/>
    <property type="project" value="InterPro"/>
</dbReference>
<keyword evidence="3" id="KW-0808">Transferase</keyword>
<dbReference type="GeneID" id="57165886"/>
<dbReference type="InterPro" id="IPR002656">
    <property type="entry name" value="Acyl_transf_3_dom"/>
</dbReference>
<feature type="transmembrane region" description="Helical" evidence="1">
    <location>
        <begin position="180"/>
        <end position="202"/>
    </location>
</feature>
<comment type="caution">
    <text evidence="3">The sequence shown here is derived from an EMBL/GenBank/DDBJ whole genome shotgun (WGS) entry which is preliminary data.</text>
</comment>
<accession>A0A1S1LFI0</accession>
<reference evidence="3 4" key="1">
    <citation type="submission" date="2016-10" db="EMBL/GenBank/DDBJ databases">
        <title>Evaluation of Human, Veterinary and Environmental Mycobacterium chelonae Isolates by Core Genome Phylogenomic Analysis, Targeted Gene Comparison, and Anti-microbial Susceptibility Patterns: A Tale of Mistaken Identities.</title>
        <authorList>
            <person name="Fogelson S.B."/>
            <person name="Camus A.C."/>
            <person name="Lorenz W."/>
            <person name="Vasireddy R."/>
            <person name="Vasireddy S."/>
            <person name="Smith T."/>
            <person name="Brown-Elliott B.A."/>
            <person name="Wallace R.J.Jr."/>
            <person name="Hasan N.A."/>
            <person name="Reischl U."/>
            <person name="Sanchez S."/>
        </authorList>
    </citation>
    <scope>NUCLEOTIDE SEQUENCE [LARGE SCALE GENOMIC DNA]</scope>
    <source>
        <strain evidence="3 4">1559</strain>
    </source>
</reference>
<dbReference type="Pfam" id="PF01757">
    <property type="entry name" value="Acyl_transf_3"/>
    <property type="match status" value="1"/>
</dbReference>
<gene>
    <name evidence="3" type="ORF">BKG76_03660</name>
</gene>
<feature type="transmembrane region" description="Helical" evidence="1">
    <location>
        <begin position="419"/>
        <end position="438"/>
    </location>
</feature>
<sequence>MTIAPINALRASASSLGLPTAEEVGAATPTTRDRALDVIRIVSLVGVVLGHTIMAVSTIDNGVLLWGNLLNGRPIFQALTWVFQIMPLFFFAGVAASVGSWKPGTSWGSWLMHRCTRLYRPVFYYLGFWAVALLILRQILPLHVYEPVAGVSTQLLWFLGAYVLVLAAVPLLARITTTRAMFTALALIYLGIAAVDVLRLGLDAPKGIGYVNFVVWLLPAVLGVGYRRQLITQKAALTLAAALFAINIALVTFGPYTISLVGVAGQKVPNMIPPSLVLAGHAIILSALAIAAMPAINRWAQRPRVWWAVAIGNSGAMTLYLWHMPALLGMHLVFDFLGFPRYDTTAPNFIALSLLQVATMALLVTGLFLALRPLENNPLPGWDGGHVAHAGARSTVVGVALMVAGGFTLASVVWGLKGFGLVCWVVVLAGVITARALANQKKAA</sequence>
<feature type="transmembrane region" description="Helical" evidence="1">
    <location>
        <begin position="235"/>
        <end position="256"/>
    </location>
</feature>
<feature type="transmembrane region" description="Helical" evidence="1">
    <location>
        <begin position="155"/>
        <end position="173"/>
    </location>
</feature>
<evidence type="ECO:0000259" key="2">
    <source>
        <dbReference type="Pfam" id="PF01757"/>
    </source>
</evidence>
<dbReference type="Proteomes" id="UP000179616">
    <property type="component" value="Unassembled WGS sequence"/>
</dbReference>
<keyword evidence="3" id="KW-0012">Acyltransferase</keyword>
<feature type="transmembrane region" description="Helical" evidence="1">
    <location>
        <begin position="122"/>
        <end position="140"/>
    </location>
</feature>